<sequence length="446" mass="50622">MHKCTASSTKALDVFVKELAGLHVRHQRAQLYFQRCRAFGTATPGNTVVDDECIPFDLTRKLKRSSAGDTLSQQQQQHQQHQHQQHPEQEPTTDDASAENEHVQADWHAEVDINAPLIATKGDAPEALESAATLRTHSTPEWVKPAAQKPLSRKQRAVQKANSSEKTATDARMARKERRQAEGRIRASREDKQERVVGSHSTRTDQGPDSTANVDEDTNQVHTVLAKLDQDLGGPSIIKAQQKAAERLATKSIEKKRKAQLVAAKKQDDQRKAVAEAEAQRIKKMEPWQRDKSALQQKFGEKGWAPRKRLSPDSLEGIRALHGSDPATYTTAMLSEHFQITPEAIRRILKSKWKPKPEEIEKRMERWEARGVKKWQEMSEQGMKPPKKWRMMGVSNPKLESRKKWEDVSAEKPINPKTGKKERWKNLDKRQQDMGTTVENSLAGRL</sequence>
<dbReference type="PANTHER" id="PTHR13475">
    <property type="entry name" value="NEUGRIN"/>
    <property type="match status" value="1"/>
</dbReference>
<organism evidence="7 8">
    <name type="scientific">Septoria linicola</name>
    <dbReference type="NCBI Taxonomy" id="215465"/>
    <lineage>
        <taxon>Eukaryota</taxon>
        <taxon>Fungi</taxon>
        <taxon>Dikarya</taxon>
        <taxon>Ascomycota</taxon>
        <taxon>Pezizomycotina</taxon>
        <taxon>Dothideomycetes</taxon>
        <taxon>Dothideomycetidae</taxon>
        <taxon>Mycosphaerellales</taxon>
        <taxon>Mycosphaerellaceae</taxon>
        <taxon>Septoria</taxon>
    </lineage>
</organism>
<dbReference type="Pfam" id="PF06413">
    <property type="entry name" value="Neugrin"/>
    <property type="match status" value="1"/>
</dbReference>
<evidence type="ECO:0000256" key="6">
    <source>
        <dbReference type="SAM" id="MobiDB-lite"/>
    </source>
</evidence>
<accession>A0A9Q9AGZ6</accession>
<evidence type="ECO:0000256" key="5">
    <source>
        <dbReference type="ARBA" id="ARBA00022946"/>
    </source>
</evidence>
<comment type="subcellular location">
    <subcellularLocation>
        <location evidence="2">Mitochondrion</location>
    </subcellularLocation>
</comment>
<feature type="compositionally biased region" description="Basic and acidic residues" evidence="6">
    <location>
        <begin position="167"/>
        <end position="197"/>
    </location>
</feature>
<feature type="compositionally biased region" description="Polar residues" evidence="6">
    <location>
        <begin position="199"/>
        <end position="213"/>
    </location>
</feature>
<keyword evidence="5" id="KW-0809">Transit peptide</keyword>
<reference evidence="7" key="1">
    <citation type="submission" date="2022-06" db="EMBL/GenBank/DDBJ databases">
        <title>Complete genome sequences of two strains of the flax pathogen Septoria linicola.</title>
        <authorList>
            <person name="Lapalu N."/>
            <person name="Simon A."/>
            <person name="Demenou B."/>
            <person name="Paumier D."/>
            <person name="Guillot M.-P."/>
            <person name="Gout L."/>
            <person name="Valade R."/>
        </authorList>
    </citation>
    <scope>NUCLEOTIDE SEQUENCE</scope>
    <source>
        <strain evidence="7">SE15195</strain>
    </source>
</reference>
<dbReference type="Proteomes" id="UP001056384">
    <property type="component" value="Chromosome 1"/>
</dbReference>
<evidence type="ECO:0000256" key="2">
    <source>
        <dbReference type="ARBA" id="ARBA00004173"/>
    </source>
</evidence>
<comment type="similarity">
    <text evidence="3">Belongs to the RRG9 family.</text>
</comment>
<name>A0A9Q9AGZ6_9PEZI</name>
<dbReference type="GO" id="GO:0005739">
    <property type="term" value="C:mitochondrion"/>
    <property type="evidence" value="ECO:0007669"/>
    <property type="project" value="UniProtKB-SubCell"/>
</dbReference>
<feature type="region of interest" description="Disordered" evidence="6">
    <location>
        <begin position="132"/>
        <end position="215"/>
    </location>
</feature>
<keyword evidence="8" id="KW-1185">Reference proteome</keyword>
<dbReference type="GO" id="GO:0005634">
    <property type="term" value="C:nucleus"/>
    <property type="evidence" value="ECO:0007669"/>
    <property type="project" value="TreeGrafter"/>
</dbReference>
<evidence type="ECO:0000256" key="3">
    <source>
        <dbReference type="ARBA" id="ARBA00010895"/>
    </source>
</evidence>
<dbReference type="PANTHER" id="PTHR13475:SF3">
    <property type="entry name" value="NEUGRIN"/>
    <property type="match status" value="1"/>
</dbReference>
<protein>
    <recommendedName>
        <fullName evidence="4">Required for respiratory growth protein 9, mitochondrial</fullName>
    </recommendedName>
</protein>
<feature type="compositionally biased region" description="Basic and acidic residues" evidence="6">
    <location>
        <begin position="399"/>
        <end position="410"/>
    </location>
</feature>
<gene>
    <name evidence="7" type="ORF">Slin15195_G007730</name>
</gene>
<dbReference type="AlphaFoldDB" id="A0A9Q9AGZ6"/>
<feature type="compositionally biased region" description="Basic and acidic residues" evidence="6">
    <location>
        <begin position="419"/>
        <end position="432"/>
    </location>
</feature>
<evidence type="ECO:0000256" key="4">
    <source>
        <dbReference type="ARBA" id="ARBA00013566"/>
    </source>
</evidence>
<feature type="region of interest" description="Disordered" evidence="6">
    <location>
        <begin position="374"/>
        <end position="446"/>
    </location>
</feature>
<feature type="region of interest" description="Disordered" evidence="6">
    <location>
        <begin position="64"/>
        <end position="100"/>
    </location>
</feature>
<evidence type="ECO:0000313" key="8">
    <source>
        <dbReference type="Proteomes" id="UP001056384"/>
    </source>
</evidence>
<comment type="function">
    <text evidence="1">Required for respiratory activity and maintenance and expression of the mitochondrial genome.</text>
</comment>
<dbReference type="OrthoDB" id="5578174at2759"/>
<evidence type="ECO:0000256" key="1">
    <source>
        <dbReference type="ARBA" id="ARBA00003548"/>
    </source>
</evidence>
<dbReference type="EMBL" id="CP099418">
    <property type="protein sequence ID" value="USW47454.1"/>
    <property type="molecule type" value="Genomic_DNA"/>
</dbReference>
<proteinExistence type="inferred from homology"/>
<evidence type="ECO:0000313" key="7">
    <source>
        <dbReference type="EMBL" id="USW47454.1"/>
    </source>
</evidence>
<dbReference type="InterPro" id="IPR010487">
    <property type="entry name" value="NGRN/Rrg9"/>
</dbReference>